<gene>
    <name evidence="4" type="ORF">QLQ12_38695</name>
</gene>
<evidence type="ECO:0000256" key="1">
    <source>
        <dbReference type="ARBA" id="ARBA00023002"/>
    </source>
</evidence>
<dbReference type="InterPro" id="IPR050493">
    <property type="entry name" value="FAD-dep_Monooxygenase_BioMet"/>
</dbReference>
<dbReference type="PANTHER" id="PTHR13789:SF309">
    <property type="entry name" value="PUTATIVE (AFU_ORTHOLOGUE AFUA_6G14510)-RELATED"/>
    <property type="match status" value="1"/>
</dbReference>
<dbReference type="PRINTS" id="PR00420">
    <property type="entry name" value="RNGMNOXGNASE"/>
</dbReference>
<comment type="caution">
    <text evidence="4">The sequence shown here is derived from an EMBL/GenBank/DDBJ whole genome shotgun (WGS) entry which is preliminary data.</text>
</comment>
<proteinExistence type="predicted"/>
<dbReference type="PANTHER" id="PTHR13789">
    <property type="entry name" value="MONOOXYGENASE"/>
    <property type="match status" value="1"/>
</dbReference>
<dbReference type="Pfam" id="PF01494">
    <property type="entry name" value="FAD_binding_3"/>
    <property type="match status" value="2"/>
</dbReference>
<dbReference type="EMBL" id="JASCTH010000034">
    <property type="protein sequence ID" value="MDI6104536.1"/>
    <property type="molecule type" value="Genomic_DNA"/>
</dbReference>
<keyword evidence="5" id="KW-1185">Reference proteome</keyword>
<dbReference type="InterPro" id="IPR036188">
    <property type="entry name" value="FAD/NAD-bd_sf"/>
</dbReference>
<keyword evidence="2" id="KW-0503">Monooxygenase</keyword>
<sequence length="395" mass="41283">MRTAVVVGAGMAGLAAAGALSRSGWRVTVLERAERIVAPPTAVVLWPNGLRALESLHPEGGWLAIASPLPDGGVRRPDGQWLVAPRTRTGTGPSPAAAHLEDVYDALVTGLGDAEIRTGFEVTTIRTGPRLRPAVSDGSTTIEADLLVGADGIDSRVRAAVAPESAPVSSGFAAWQAVIPGFRVPSLDGGRCLGGETLGVGYRFVAMPLGDHAAGRGGVYWVATAAGAARPEAAATQLALLRRWFAGWHDPVGALLDATRPEDLVPQGVRELRPLPRSYAFPSGPGGVVLIGDAAHAMPHHLGQGACLAFEDAATLRSVVAGTPPGAALNTAVESYNRLRRPRTTTVVRQNRRMSAVVQARGRLALRARDAALNHMRPRMLGRSLGPVPDWTPPD</sequence>
<reference evidence="4 5" key="1">
    <citation type="submission" date="2023-05" db="EMBL/GenBank/DDBJ databases">
        <title>Actinoplanes sp. NEAU-A12 genome sequencing.</title>
        <authorList>
            <person name="Wang Z.-S."/>
        </authorList>
    </citation>
    <scope>NUCLEOTIDE SEQUENCE [LARGE SCALE GENOMIC DNA]</scope>
    <source>
        <strain evidence="4 5">NEAU-A12</strain>
    </source>
</reference>
<dbReference type="Proteomes" id="UP001241758">
    <property type="component" value="Unassembled WGS sequence"/>
</dbReference>
<accession>A0ABT6WXR6</accession>
<evidence type="ECO:0000313" key="5">
    <source>
        <dbReference type="Proteomes" id="UP001241758"/>
    </source>
</evidence>
<dbReference type="Gene3D" id="3.50.50.60">
    <property type="entry name" value="FAD/NAD(P)-binding domain"/>
    <property type="match status" value="1"/>
</dbReference>
<evidence type="ECO:0000313" key="4">
    <source>
        <dbReference type="EMBL" id="MDI6104536.1"/>
    </source>
</evidence>
<protein>
    <submittedName>
        <fullName evidence="4">NAD(P)/FAD-dependent oxidoreductase</fullName>
    </submittedName>
</protein>
<keyword evidence="1" id="KW-0560">Oxidoreductase</keyword>
<dbReference type="InterPro" id="IPR002938">
    <property type="entry name" value="FAD-bd"/>
</dbReference>
<name>A0ABT6WXR6_9ACTN</name>
<feature type="domain" description="FAD-binding" evidence="3">
    <location>
        <begin position="285"/>
        <end position="350"/>
    </location>
</feature>
<evidence type="ECO:0000259" key="3">
    <source>
        <dbReference type="Pfam" id="PF01494"/>
    </source>
</evidence>
<organism evidence="4 5">
    <name type="scientific">Actinoplanes sandaracinus</name>
    <dbReference type="NCBI Taxonomy" id="3045177"/>
    <lineage>
        <taxon>Bacteria</taxon>
        <taxon>Bacillati</taxon>
        <taxon>Actinomycetota</taxon>
        <taxon>Actinomycetes</taxon>
        <taxon>Micromonosporales</taxon>
        <taxon>Micromonosporaceae</taxon>
        <taxon>Actinoplanes</taxon>
    </lineage>
</organism>
<feature type="domain" description="FAD-binding" evidence="3">
    <location>
        <begin position="4"/>
        <end position="169"/>
    </location>
</feature>
<evidence type="ECO:0000256" key="2">
    <source>
        <dbReference type="ARBA" id="ARBA00023033"/>
    </source>
</evidence>
<dbReference type="RefSeq" id="WP_282765924.1">
    <property type="nucleotide sequence ID" value="NZ_JASCTH010000034.1"/>
</dbReference>
<dbReference type="SUPFAM" id="SSF51905">
    <property type="entry name" value="FAD/NAD(P)-binding domain"/>
    <property type="match status" value="1"/>
</dbReference>